<dbReference type="Proteomes" id="UP000829398">
    <property type="component" value="Chromosome 1"/>
</dbReference>
<dbReference type="EMBL" id="CM039170">
    <property type="protein sequence ID" value="KAH9803531.1"/>
    <property type="molecule type" value="Genomic_DNA"/>
</dbReference>
<accession>A0ACB8P095</accession>
<evidence type="ECO:0000313" key="1">
    <source>
        <dbReference type="EMBL" id="KAH9803531.1"/>
    </source>
</evidence>
<reference evidence="2" key="1">
    <citation type="journal article" date="2023" name="Hortic. Res.">
        <title>A chromosome-level phased genome enabling allele-level studies in sweet orange: a case study on citrus Huanglongbing tolerance.</title>
        <authorList>
            <person name="Wu B."/>
            <person name="Yu Q."/>
            <person name="Deng Z."/>
            <person name="Duan Y."/>
            <person name="Luo F."/>
            <person name="Gmitter F. Jr."/>
        </authorList>
    </citation>
    <scope>NUCLEOTIDE SEQUENCE [LARGE SCALE GENOMIC DNA]</scope>
    <source>
        <strain evidence="2">cv. Valencia</strain>
    </source>
</reference>
<organism evidence="1 2">
    <name type="scientific">Citrus sinensis</name>
    <name type="common">Sweet orange</name>
    <name type="synonym">Citrus aurantium var. sinensis</name>
    <dbReference type="NCBI Taxonomy" id="2711"/>
    <lineage>
        <taxon>Eukaryota</taxon>
        <taxon>Viridiplantae</taxon>
        <taxon>Streptophyta</taxon>
        <taxon>Embryophyta</taxon>
        <taxon>Tracheophyta</taxon>
        <taxon>Spermatophyta</taxon>
        <taxon>Magnoliopsida</taxon>
        <taxon>eudicotyledons</taxon>
        <taxon>Gunneridae</taxon>
        <taxon>Pentapetalae</taxon>
        <taxon>rosids</taxon>
        <taxon>malvids</taxon>
        <taxon>Sapindales</taxon>
        <taxon>Rutaceae</taxon>
        <taxon>Aurantioideae</taxon>
        <taxon>Citrus</taxon>
    </lineage>
</organism>
<protein>
    <submittedName>
        <fullName evidence="1">Uncharacterized protein</fullName>
    </submittedName>
</protein>
<sequence length="1042" mass="115703">MANRWPAATPSTMTNGDDEGVVLSTATFGFHGFNEFGGCILKRSLNHMNFYFLLKPIMKLAIALLLLELLALANIKIGYCNGSAYIGCIQSERKALLRFKQDLKDPANRLASWSDGNCCTWAGVVCNDSTGRVLELRLGNPFLHDDEPFWLEDYDDETSKLIGKINPSLLDLKHLVYLDLSNNNFENNQIPVFLGFMGSLRHIDLSRAELTGMIPHQLGNLFNLQYLDLSIDTHNPISFSFLYLENFSWLSGLSLLKHLDLTGVDLSTASDWFLVTNMLPSLQVLKLSACSLHNSLPELPIANFSSLYTLDLSYNEFDNTLVPSWLFGLSHLVFLDLGFNSFGGPIPDGLQNLTSLEHLDLRSNNFISSIPTWLHKFTRLEYLSLRENRLQGMISSVVGNLSTSIETLRLDYSEVQGKIPTSIARLCNLRSISIIGVKLSQDISQIIDIFSGCVSDVIEIVDLRDNKLSSQLINELGQFKSLQGLLLGDNMISGHIPSSLGKLSSLQAVSLSNNKLNGTLSEIHFANLTSLFEFDVSGNSLTLKVSPYWIPPFKKITRLDLGSCNSGPQFPSWINSLEHLLFLDMPNSGILGTIPSRFFKSIPRRLKHFNLSHNHIYGEISSLSEATQLESVDLNSNSLSGPIPFIPFNIRLLDLSNNALAGSLFHFLCSERNEAKHSMEFLILTNNSLSGELPDCWMNLQHLSVLKLGNNAFTGALPASMGSLTSLHSLQLDHNNLSGPIPASLQNCAKLVVFDIGENGFSGNIPAWIGEKLLRNLILRLRSNKFDGQIPAELCRLTSLHILDLSHNNFSGTLPRCINNLTAMMNQENSMETDKEYDTFTIELSILVVMKGRELAYNTMLKLVRCMDLSGNNLSGDIPEEMTNLLALQSLNLSHNFLAGKIPENVGAMRSLESIDFSGNLLSGRIPQSISSLTFLSHLNLSDNNLTGKIPLGTQLQGFNASCFARNNLCGAPLPKNCTDQNVPIPAENENGSEDEDEMGYWLYVSTAFGFVVGFWCVIGPLLINRRWSCFMYLVQQMEIRE</sequence>
<keyword evidence="2" id="KW-1185">Reference proteome</keyword>
<proteinExistence type="predicted"/>
<evidence type="ECO:0000313" key="2">
    <source>
        <dbReference type="Proteomes" id="UP000829398"/>
    </source>
</evidence>
<gene>
    <name evidence="1" type="ORF">KPL71_001805</name>
</gene>
<comment type="caution">
    <text evidence="1">The sequence shown here is derived from an EMBL/GenBank/DDBJ whole genome shotgun (WGS) entry which is preliminary data.</text>
</comment>
<name>A0ACB8P095_CITSI</name>